<dbReference type="PANTHER" id="PTHR36510:SF1">
    <property type="entry name" value="GLUTAMATE--CYSTEINE LIGASE 2-RELATED"/>
    <property type="match status" value="1"/>
</dbReference>
<dbReference type="InterPro" id="IPR006336">
    <property type="entry name" value="GCS2"/>
</dbReference>
<evidence type="ECO:0000256" key="3">
    <source>
        <dbReference type="ARBA" id="ARBA00022840"/>
    </source>
</evidence>
<protein>
    <recommendedName>
        <fullName evidence="5">Putative glutamate--cysteine ligase 2</fullName>
        <ecNumber evidence="5">6.3.2.2</ecNumber>
    </recommendedName>
    <alternativeName>
        <fullName evidence="5">Gamma-glutamylcysteine synthetase 2</fullName>
        <shortName evidence="5">GCS 2</shortName>
        <shortName evidence="5">Gamma-GCS 2</shortName>
    </alternativeName>
</protein>
<dbReference type="GO" id="GO:0004357">
    <property type="term" value="F:glutamate-cysteine ligase activity"/>
    <property type="evidence" value="ECO:0007669"/>
    <property type="project" value="UniProtKB-EC"/>
</dbReference>
<evidence type="ECO:0000256" key="6">
    <source>
        <dbReference type="SAM" id="MobiDB-lite"/>
    </source>
</evidence>
<reference evidence="7" key="1">
    <citation type="submission" date="2021-01" db="EMBL/GenBank/DDBJ databases">
        <title>Whole genome shotgun sequence of Actinoplanes siamensis NBRC 109076.</title>
        <authorList>
            <person name="Komaki H."/>
            <person name="Tamura T."/>
        </authorList>
    </citation>
    <scope>NUCLEOTIDE SEQUENCE</scope>
    <source>
        <strain evidence="7">NBRC 109076</strain>
    </source>
</reference>
<sequence length="387" mass="41269">MLTLGVEEEFLLLDPVTGCNVPVAAQVLDALPPWARGQGRLELRRSMLELVTGICTGLDDLRRELTGLRRAATETATRFGARLVAIGATPVGEQSPTVADKPRYRAIARQYGPIAEDEACCGCHVHVGVADHGLAVQVCNQVRVWLPVLQALAANSPFYAGADTGYASWRCAQLQRWPSVGPTPYFDTPDEYDRTVDTLIATGVILDRAMVYWYARPSARYPTVEIRVADVCLTVADTVLVAALARALVAAAVERVVVGDAAPRVRDCLLTAAHWHAAHEGLRGTLIDPRSGAACPAWDLVEELFGLVAPALERHRDRLRTQAGLIRLRHQGTGADRQRRMLGQAAGLPEFLGELAAQTAGGASGPAAPAGGDESQPVAPCGVTRGG</sequence>
<keyword evidence="1 5" id="KW-0436">Ligase</keyword>
<dbReference type="HAMAP" id="MF_01609">
    <property type="entry name" value="Glu_cys_ligase_2"/>
    <property type="match status" value="1"/>
</dbReference>
<accession>A0A919TN37</accession>
<dbReference type="EMBL" id="BOMW01000073">
    <property type="protein sequence ID" value="GIF09051.1"/>
    <property type="molecule type" value="Genomic_DNA"/>
</dbReference>
<comment type="caution">
    <text evidence="7">The sequence shown here is derived from an EMBL/GenBank/DDBJ whole genome shotgun (WGS) entry which is preliminary data.</text>
</comment>
<comment type="catalytic activity">
    <reaction evidence="4 5">
        <text>L-cysteine + L-glutamate + ATP = gamma-L-glutamyl-L-cysteine + ADP + phosphate + H(+)</text>
        <dbReference type="Rhea" id="RHEA:13285"/>
        <dbReference type="ChEBI" id="CHEBI:15378"/>
        <dbReference type="ChEBI" id="CHEBI:29985"/>
        <dbReference type="ChEBI" id="CHEBI:30616"/>
        <dbReference type="ChEBI" id="CHEBI:35235"/>
        <dbReference type="ChEBI" id="CHEBI:43474"/>
        <dbReference type="ChEBI" id="CHEBI:58173"/>
        <dbReference type="ChEBI" id="CHEBI:456216"/>
        <dbReference type="EC" id="6.3.2.2"/>
    </reaction>
</comment>
<feature type="region of interest" description="Disordered" evidence="6">
    <location>
        <begin position="358"/>
        <end position="387"/>
    </location>
</feature>
<gene>
    <name evidence="7" type="ORF">Asi03nite_65890</name>
</gene>
<dbReference type="GO" id="GO:0005524">
    <property type="term" value="F:ATP binding"/>
    <property type="evidence" value="ECO:0007669"/>
    <property type="project" value="UniProtKB-KW"/>
</dbReference>
<evidence type="ECO:0000256" key="4">
    <source>
        <dbReference type="ARBA" id="ARBA00048819"/>
    </source>
</evidence>
<dbReference type="GO" id="GO:0042398">
    <property type="term" value="P:modified amino acid biosynthetic process"/>
    <property type="evidence" value="ECO:0007669"/>
    <property type="project" value="InterPro"/>
</dbReference>
<feature type="compositionally biased region" description="Low complexity" evidence="6">
    <location>
        <begin position="358"/>
        <end position="372"/>
    </location>
</feature>
<keyword evidence="3 5" id="KW-0067">ATP-binding</keyword>
<dbReference type="NCBIfam" id="TIGR02050">
    <property type="entry name" value="gshA_cyan_rel"/>
    <property type="match status" value="1"/>
</dbReference>
<dbReference type="AlphaFoldDB" id="A0A919TN37"/>
<name>A0A919TN37_9ACTN</name>
<evidence type="ECO:0000313" key="8">
    <source>
        <dbReference type="Proteomes" id="UP000629619"/>
    </source>
</evidence>
<dbReference type="Proteomes" id="UP000629619">
    <property type="component" value="Unassembled WGS sequence"/>
</dbReference>
<dbReference type="Gene3D" id="3.30.590.20">
    <property type="match status" value="1"/>
</dbReference>
<dbReference type="PANTHER" id="PTHR36510">
    <property type="entry name" value="GLUTAMATE--CYSTEINE LIGASE 2-RELATED"/>
    <property type="match status" value="1"/>
</dbReference>
<proteinExistence type="inferred from homology"/>
<dbReference type="InterPro" id="IPR050141">
    <property type="entry name" value="GCL_type2/YbdK_subfam"/>
</dbReference>
<comment type="similarity">
    <text evidence="5">Belongs to the glutamate--cysteine ligase type 2 family. YbdK subfamily.</text>
</comment>
<dbReference type="Pfam" id="PF04107">
    <property type="entry name" value="GCS2"/>
    <property type="match status" value="1"/>
</dbReference>
<dbReference type="InterPro" id="IPR014746">
    <property type="entry name" value="Gln_synth/guanido_kin_cat_dom"/>
</dbReference>
<dbReference type="InterPro" id="IPR011793">
    <property type="entry name" value="YbdK"/>
</dbReference>
<keyword evidence="2 5" id="KW-0547">Nucleotide-binding</keyword>
<dbReference type="NCBIfam" id="NF010041">
    <property type="entry name" value="PRK13517.1-1"/>
    <property type="match status" value="1"/>
</dbReference>
<evidence type="ECO:0000313" key="7">
    <source>
        <dbReference type="EMBL" id="GIF09051.1"/>
    </source>
</evidence>
<keyword evidence="8" id="KW-1185">Reference proteome</keyword>
<dbReference type="SUPFAM" id="SSF55931">
    <property type="entry name" value="Glutamine synthetase/guanido kinase"/>
    <property type="match status" value="1"/>
</dbReference>
<dbReference type="EC" id="6.3.2.2" evidence="5"/>
<organism evidence="7 8">
    <name type="scientific">Actinoplanes siamensis</name>
    <dbReference type="NCBI Taxonomy" id="1223317"/>
    <lineage>
        <taxon>Bacteria</taxon>
        <taxon>Bacillati</taxon>
        <taxon>Actinomycetota</taxon>
        <taxon>Actinomycetes</taxon>
        <taxon>Micromonosporales</taxon>
        <taxon>Micromonosporaceae</taxon>
        <taxon>Actinoplanes</taxon>
    </lineage>
</organism>
<comment type="function">
    <text evidence="5">ATP-dependent carboxylate-amine ligase which exhibits weak glutamate--cysteine ligase activity.</text>
</comment>
<evidence type="ECO:0000256" key="2">
    <source>
        <dbReference type="ARBA" id="ARBA00022741"/>
    </source>
</evidence>
<evidence type="ECO:0000256" key="5">
    <source>
        <dbReference type="HAMAP-Rule" id="MF_01609"/>
    </source>
</evidence>
<evidence type="ECO:0000256" key="1">
    <source>
        <dbReference type="ARBA" id="ARBA00022598"/>
    </source>
</evidence>